<dbReference type="Gene3D" id="2.40.50.730">
    <property type="match status" value="1"/>
</dbReference>
<dbReference type="GO" id="GO:0008270">
    <property type="term" value="F:zinc ion binding"/>
    <property type="evidence" value="ECO:0007669"/>
    <property type="project" value="UniProtKB-KW"/>
</dbReference>
<dbReference type="InterPro" id="IPR045846">
    <property type="entry name" value="POLBc_alpha"/>
</dbReference>
<dbReference type="FunFam" id="1.10.287.690:FF:000003">
    <property type="entry name" value="DNA polymerase"/>
    <property type="match status" value="1"/>
</dbReference>
<evidence type="ECO:0000256" key="4">
    <source>
        <dbReference type="ARBA" id="ARBA00022695"/>
    </source>
</evidence>
<dbReference type="InterPro" id="IPR006172">
    <property type="entry name" value="DNA-dir_DNA_pol_B"/>
</dbReference>
<evidence type="ECO:0000256" key="8">
    <source>
        <dbReference type="ARBA" id="ARBA00022833"/>
    </source>
</evidence>
<dbReference type="InterPro" id="IPR017964">
    <property type="entry name" value="DNA-dir_DNA_pol_B_CS"/>
</dbReference>
<keyword evidence="11" id="KW-0539">Nucleus</keyword>
<feature type="region of interest" description="Disordered" evidence="13">
    <location>
        <begin position="273"/>
        <end position="293"/>
    </location>
</feature>
<dbReference type="SUPFAM" id="SSF53098">
    <property type="entry name" value="Ribonuclease H-like"/>
    <property type="match status" value="1"/>
</dbReference>
<dbReference type="PRINTS" id="PR00106">
    <property type="entry name" value="DNAPOLB"/>
</dbReference>
<evidence type="ECO:0000256" key="12">
    <source>
        <dbReference type="RuleBase" id="RU000442"/>
    </source>
</evidence>
<keyword evidence="3 12" id="KW-0808">Transferase</keyword>
<dbReference type="Gene3D" id="3.30.420.10">
    <property type="entry name" value="Ribonuclease H-like superfamily/Ribonuclease H"/>
    <property type="match status" value="1"/>
</dbReference>
<evidence type="ECO:0000256" key="11">
    <source>
        <dbReference type="ARBA" id="ARBA00023242"/>
    </source>
</evidence>
<dbReference type="Pfam" id="PF03104">
    <property type="entry name" value="DNA_pol_B_exo1"/>
    <property type="match status" value="1"/>
</dbReference>
<dbReference type="Gene3D" id="1.10.3200.20">
    <property type="entry name" value="DNA Polymerase alpha, zinc finger"/>
    <property type="match status" value="1"/>
</dbReference>
<dbReference type="InterPro" id="IPR023211">
    <property type="entry name" value="DNA_pol_palm_dom_sf"/>
</dbReference>
<dbReference type="GO" id="GO:0006281">
    <property type="term" value="P:DNA repair"/>
    <property type="evidence" value="ECO:0007669"/>
    <property type="project" value="UniProtKB-ARBA"/>
</dbReference>
<dbReference type="Gene3D" id="1.10.132.60">
    <property type="entry name" value="DNA polymerase family B, C-terminal domain"/>
    <property type="match status" value="1"/>
</dbReference>
<name>A0A8K0UUT3_9AGAR</name>
<dbReference type="FunFam" id="3.30.420.10:FF:000036">
    <property type="entry name" value="DNA polymerase"/>
    <property type="match status" value="1"/>
</dbReference>
<reference evidence="18" key="1">
    <citation type="journal article" date="2021" name="New Phytol.">
        <title>Evolutionary innovations through gain and loss of genes in the ectomycorrhizal Boletales.</title>
        <authorList>
            <person name="Wu G."/>
            <person name="Miyauchi S."/>
            <person name="Morin E."/>
            <person name="Kuo A."/>
            <person name="Drula E."/>
            <person name="Varga T."/>
            <person name="Kohler A."/>
            <person name="Feng B."/>
            <person name="Cao Y."/>
            <person name="Lipzen A."/>
            <person name="Daum C."/>
            <person name="Hundley H."/>
            <person name="Pangilinan J."/>
            <person name="Johnson J."/>
            <person name="Barry K."/>
            <person name="LaButti K."/>
            <person name="Ng V."/>
            <person name="Ahrendt S."/>
            <person name="Min B."/>
            <person name="Choi I.G."/>
            <person name="Park H."/>
            <person name="Plett J.M."/>
            <person name="Magnuson J."/>
            <person name="Spatafora J.W."/>
            <person name="Nagy L.G."/>
            <person name="Henrissat B."/>
            <person name="Grigoriev I.V."/>
            <person name="Yang Z.L."/>
            <person name="Xu J."/>
            <person name="Martin F.M."/>
        </authorList>
    </citation>
    <scope>NUCLEOTIDE SEQUENCE</scope>
    <source>
        <strain evidence="18">KKN 215</strain>
    </source>
</reference>
<evidence type="ECO:0000259" key="14">
    <source>
        <dbReference type="Pfam" id="PF00136"/>
    </source>
</evidence>
<dbReference type="Pfam" id="PF12254">
    <property type="entry name" value="DNA_pol_alpha_N"/>
    <property type="match status" value="1"/>
</dbReference>
<feature type="compositionally biased region" description="Basic residues" evidence="13">
    <location>
        <begin position="94"/>
        <end position="110"/>
    </location>
</feature>
<keyword evidence="6" id="KW-0479">Metal-binding</keyword>
<comment type="caution">
    <text evidence="18">The sequence shown here is derived from an EMBL/GenBank/DDBJ whole genome shotgun (WGS) entry which is preliminary data.</text>
</comment>
<dbReference type="InterPro" id="IPR006133">
    <property type="entry name" value="DNA-dir_DNA_pol_B_exonuc"/>
</dbReference>
<feature type="domain" description="Zinc finger DNA-directed DNA polymerase family B alpha" evidence="16">
    <location>
        <begin position="1263"/>
        <end position="1438"/>
    </location>
</feature>
<dbReference type="SUPFAM" id="SSF56672">
    <property type="entry name" value="DNA/RNA polymerases"/>
    <property type="match status" value="1"/>
</dbReference>
<sequence length="1443" mass="162673">MSERTKREKQGRLAKLAELKRAREGGKRSYKVEEDTDIYDEVTEEQYKSIVRGRLAKDDFVVDDGIYGYTDNGMDDFEERDREQDSEEEGGGSKSKKGKASLKTKPKARPKPPPAMVTPSISAYRPTVSAEKEEDLMNSLLGQMDDIAPSVTKTKSRKRKPDPDYDDQHNSPGPSRSRVSTHSYRGRDADLDLSSDGPVDFGVPSGPSTDDEAFMSPKKKVKTDPPGIRPTIERLEKMEVQSGTDDFSDLDMDAVMDVDDDELQAVPKMEVEEKKPLRPLNGSKATDEKKMDSTPGWLSVYDSLSVASNDTLGPLSNNTTKPMNPSNISILEEDGSLRFFWLDYLEHDGRLYFIGKTQDKQSSAWLSCCVVVENLKRNLFVLPRERRVEQDDETGETYETDVTPSLPDVYADFDRVRKKAGIKSFKAKFVKRKYAFGETDVPRGEAQWLKVVYGFDEPQIPSNVSSPNFSRVFGTNTSAFELLVLKRKIMGPCWLQIKHPAVEHKGISWCKVEATVSDPKDINPFPDTDPSAPKDTPPLTIASLSIRTIVNHQANNREIVCATARIWSNMQIDDPVPPESLPCSVHTFVRPLDRFPPNFENRARDNRKGFISAMKNERMLLNSLLVTLHKADPDVIVGHEFLGVSLDVLLHRMRELKADHWSRIGRFRRSKWPSIGRQGTNLRFLNGRLLCDLASDGAKGMIQSTTWSLTEMCKSVLKSDRQEIDPDDTASYFDGSVSSPDRLLTFVRHCELDAHYQMALAAKVQLLPLTRQLTNLAGNSWNKTLNGGRAERNEYILLHEFHRLKYICPDKSWGKKAESAVKAEAQDDDAGGGTKATKGKKDKYKGGLVFEPKRGLWDKYILVMDFNSLYPSIIQEYNIDFTTVDKVDDEDGEEKIPEPPDSSVAQGVLPRLIAGLVNRRRQVKGLMKDRKATPAQLLQWDIKQMALKLTANSMYGCLGFEYSRFYARPLAALTTFKGREILTHTRELAESLQLDVVYGDTDSVFVNSNVTDLAEALKISAEFKKAVNDRYKLMEIDLDGVFQRLLLLQKKKYAAIKVEEGNRTSTEVKGLDMKRREYCALSKSVSQFILDQILSGEATENVVENIHEYLTSVGQDVRSGKIKLDEFIIFKRLGKNPEDYPDAKSQPHVQVALRMKARGGTARSGDVIPYIFCVGDSGETSKTAQADKAKHPDEVRKVGSELKIDYEHYLSQQILPPIERLCDPIEGTDRARLAECLGLDPNRYRTTIAAESDGRQFSTLDSFLADSERFKDADPFLVRCNSCLGEVAFAHIGDREASLLHSSGPACPACQAPLHPASLQVQLEVQIRDHINKYYEHWTVCDDPTCGNRTRSMGVYGRRCLRQGCRGTVTFEYTDALLYNQLRYYAYLFDGKKASSLKNSEIEALVQVQATFLNTMSETVRKYLDQCGRRWVELGSLFSFMKL</sequence>
<feature type="domain" description="DNA-directed DNA polymerase family B exonuclease" evidence="15">
    <location>
        <begin position="471"/>
        <end position="697"/>
    </location>
</feature>
<keyword evidence="4 12" id="KW-0548">Nucleotidyltransferase</keyword>
<dbReference type="CDD" id="cd05532">
    <property type="entry name" value="POLBc_alpha"/>
    <property type="match status" value="1"/>
</dbReference>
<dbReference type="GO" id="GO:0003697">
    <property type="term" value="F:single-stranded DNA binding"/>
    <property type="evidence" value="ECO:0007669"/>
    <property type="project" value="TreeGrafter"/>
</dbReference>
<feature type="region of interest" description="Disordered" evidence="13">
    <location>
        <begin position="1"/>
        <end position="33"/>
    </location>
</feature>
<dbReference type="GO" id="GO:1902975">
    <property type="term" value="P:mitotic DNA replication initiation"/>
    <property type="evidence" value="ECO:0007669"/>
    <property type="project" value="InterPro"/>
</dbReference>
<dbReference type="InterPro" id="IPR006134">
    <property type="entry name" value="DNA-dir_DNA_pol_B_multi_dom"/>
</dbReference>
<evidence type="ECO:0000256" key="7">
    <source>
        <dbReference type="ARBA" id="ARBA00022771"/>
    </source>
</evidence>
<feature type="domain" description="DNA polymerase alpha catalytic subunit N-terminal" evidence="17">
    <location>
        <begin position="16"/>
        <end position="78"/>
    </location>
</feature>
<dbReference type="EC" id="2.7.7.7" evidence="12"/>
<evidence type="ECO:0000256" key="3">
    <source>
        <dbReference type="ARBA" id="ARBA00022679"/>
    </source>
</evidence>
<comment type="catalytic activity">
    <reaction evidence="12">
        <text>DNA(n) + a 2'-deoxyribonucleoside 5'-triphosphate = DNA(n+1) + diphosphate</text>
        <dbReference type="Rhea" id="RHEA:22508"/>
        <dbReference type="Rhea" id="RHEA-COMP:17339"/>
        <dbReference type="Rhea" id="RHEA-COMP:17340"/>
        <dbReference type="ChEBI" id="CHEBI:33019"/>
        <dbReference type="ChEBI" id="CHEBI:61560"/>
        <dbReference type="ChEBI" id="CHEBI:173112"/>
        <dbReference type="EC" id="2.7.7.7"/>
    </reaction>
</comment>
<dbReference type="FunFam" id="3.30.70.2820:FF:000001">
    <property type="entry name" value="DNA polymerase"/>
    <property type="match status" value="1"/>
</dbReference>
<gene>
    <name evidence="18" type="ORF">BXZ70DRAFT_998860</name>
</gene>
<evidence type="ECO:0000313" key="19">
    <source>
        <dbReference type="Proteomes" id="UP000813824"/>
    </source>
</evidence>
<dbReference type="EMBL" id="JAEVFJ010000006">
    <property type="protein sequence ID" value="KAH8104023.1"/>
    <property type="molecule type" value="Genomic_DNA"/>
</dbReference>
<keyword evidence="5 12" id="KW-0235">DNA replication</keyword>
<dbReference type="GO" id="GO:0003688">
    <property type="term" value="F:DNA replication origin binding"/>
    <property type="evidence" value="ECO:0007669"/>
    <property type="project" value="TreeGrafter"/>
</dbReference>
<dbReference type="GO" id="GO:0000166">
    <property type="term" value="F:nucleotide binding"/>
    <property type="evidence" value="ECO:0007669"/>
    <property type="project" value="InterPro"/>
</dbReference>
<dbReference type="NCBIfam" id="TIGR00592">
    <property type="entry name" value="pol2"/>
    <property type="match status" value="1"/>
</dbReference>
<dbReference type="GO" id="GO:0006273">
    <property type="term" value="P:lagging strand elongation"/>
    <property type="evidence" value="ECO:0007669"/>
    <property type="project" value="TreeGrafter"/>
</dbReference>
<dbReference type="Pfam" id="PF08996">
    <property type="entry name" value="zf-DNA_Pol"/>
    <property type="match status" value="1"/>
</dbReference>
<dbReference type="PANTHER" id="PTHR45861:SF1">
    <property type="entry name" value="DNA POLYMERASE ALPHA CATALYTIC SUBUNIT"/>
    <property type="match status" value="1"/>
</dbReference>
<dbReference type="Proteomes" id="UP000813824">
    <property type="component" value="Unassembled WGS sequence"/>
</dbReference>
<comment type="similarity">
    <text evidence="2 12">Belongs to the DNA polymerase type-B family.</text>
</comment>
<dbReference type="Gene3D" id="3.90.1600.10">
    <property type="entry name" value="Palm domain of DNA polymerase"/>
    <property type="match status" value="1"/>
</dbReference>
<dbReference type="InterPro" id="IPR036397">
    <property type="entry name" value="RNaseH_sf"/>
</dbReference>
<dbReference type="Gene3D" id="3.30.70.2820">
    <property type="match status" value="1"/>
</dbReference>
<evidence type="ECO:0000256" key="6">
    <source>
        <dbReference type="ARBA" id="ARBA00022723"/>
    </source>
</evidence>
<keyword evidence="9 12" id="KW-0239">DNA-directed DNA polymerase</keyword>
<dbReference type="Pfam" id="PF00136">
    <property type="entry name" value="DNA_pol_B"/>
    <property type="match status" value="1"/>
</dbReference>
<dbReference type="InterPro" id="IPR024647">
    <property type="entry name" value="DNA_pol_a_cat_su_N"/>
</dbReference>
<evidence type="ECO:0000259" key="15">
    <source>
        <dbReference type="Pfam" id="PF03104"/>
    </source>
</evidence>
<keyword evidence="7" id="KW-0863">Zinc-finger</keyword>
<dbReference type="InterPro" id="IPR012337">
    <property type="entry name" value="RNaseH-like_sf"/>
</dbReference>
<dbReference type="OrthoDB" id="6755010at2759"/>
<dbReference type="GO" id="GO:0005658">
    <property type="term" value="C:alpha DNA polymerase:primase complex"/>
    <property type="evidence" value="ECO:0007669"/>
    <property type="project" value="TreeGrafter"/>
</dbReference>
<accession>A0A8K0UUT3</accession>
<evidence type="ECO:0000259" key="17">
    <source>
        <dbReference type="Pfam" id="PF12254"/>
    </source>
</evidence>
<dbReference type="GO" id="GO:0003887">
    <property type="term" value="F:DNA-directed DNA polymerase activity"/>
    <property type="evidence" value="ECO:0007669"/>
    <property type="project" value="UniProtKB-KW"/>
</dbReference>
<dbReference type="GO" id="GO:0006272">
    <property type="term" value="P:leading strand elongation"/>
    <property type="evidence" value="ECO:0007669"/>
    <property type="project" value="TreeGrafter"/>
</dbReference>
<protein>
    <recommendedName>
        <fullName evidence="12">DNA polymerase</fullName>
        <ecNumber evidence="12">2.7.7.7</ecNumber>
    </recommendedName>
</protein>
<evidence type="ECO:0000256" key="10">
    <source>
        <dbReference type="ARBA" id="ARBA00023125"/>
    </source>
</evidence>
<evidence type="ECO:0000256" key="1">
    <source>
        <dbReference type="ARBA" id="ARBA00004123"/>
    </source>
</evidence>
<evidence type="ECO:0000256" key="5">
    <source>
        <dbReference type="ARBA" id="ARBA00022705"/>
    </source>
</evidence>
<keyword evidence="10 12" id="KW-0238">DNA-binding</keyword>
<dbReference type="InterPro" id="IPR015088">
    <property type="entry name" value="Znf_DNA-dir_DNA_pol_B_alpha"/>
</dbReference>
<feature type="region of interest" description="Disordered" evidence="13">
    <location>
        <begin position="67"/>
        <end position="229"/>
    </location>
</feature>
<keyword evidence="8" id="KW-0862">Zinc</keyword>
<dbReference type="PANTHER" id="PTHR45861">
    <property type="entry name" value="DNA POLYMERASE ALPHA CATALYTIC SUBUNIT"/>
    <property type="match status" value="1"/>
</dbReference>
<evidence type="ECO:0000256" key="13">
    <source>
        <dbReference type="SAM" id="MobiDB-lite"/>
    </source>
</evidence>
<evidence type="ECO:0000313" key="18">
    <source>
        <dbReference type="EMBL" id="KAH8104023.1"/>
    </source>
</evidence>
<keyword evidence="19" id="KW-1185">Reference proteome</keyword>
<proteinExistence type="inferred from homology"/>
<dbReference type="GO" id="GO:0003682">
    <property type="term" value="F:chromatin binding"/>
    <property type="evidence" value="ECO:0007669"/>
    <property type="project" value="TreeGrafter"/>
</dbReference>
<evidence type="ECO:0000256" key="9">
    <source>
        <dbReference type="ARBA" id="ARBA00022932"/>
    </source>
</evidence>
<feature type="compositionally biased region" description="Acidic residues" evidence="13">
    <location>
        <begin position="73"/>
        <end position="90"/>
    </location>
</feature>
<feature type="domain" description="DNA-directed DNA polymerase family B multifunctional" evidence="14">
    <location>
        <begin position="780"/>
        <end position="1225"/>
    </location>
</feature>
<feature type="compositionally biased region" description="Polar residues" evidence="13">
    <location>
        <begin position="170"/>
        <end position="183"/>
    </location>
</feature>
<dbReference type="InterPro" id="IPR043502">
    <property type="entry name" value="DNA/RNA_pol_sf"/>
</dbReference>
<dbReference type="SMART" id="SM00486">
    <property type="entry name" value="POLBc"/>
    <property type="match status" value="1"/>
</dbReference>
<dbReference type="InterPro" id="IPR038256">
    <property type="entry name" value="Pol_alpha_znc_sf"/>
</dbReference>
<dbReference type="FunFam" id="1.10.132.60:FF:000004">
    <property type="entry name" value="DNA polymerase"/>
    <property type="match status" value="1"/>
</dbReference>
<dbReference type="Gene3D" id="6.10.10.100">
    <property type="match status" value="1"/>
</dbReference>
<feature type="region of interest" description="Disordered" evidence="13">
    <location>
        <begin position="822"/>
        <end position="841"/>
    </location>
</feature>
<organism evidence="18 19">
    <name type="scientific">Cristinia sonorae</name>
    <dbReference type="NCBI Taxonomy" id="1940300"/>
    <lineage>
        <taxon>Eukaryota</taxon>
        <taxon>Fungi</taxon>
        <taxon>Dikarya</taxon>
        <taxon>Basidiomycota</taxon>
        <taxon>Agaricomycotina</taxon>
        <taxon>Agaricomycetes</taxon>
        <taxon>Agaricomycetidae</taxon>
        <taxon>Agaricales</taxon>
        <taxon>Pleurotineae</taxon>
        <taxon>Stephanosporaceae</taxon>
        <taxon>Cristinia</taxon>
    </lineage>
</organism>
<comment type="subcellular location">
    <subcellularLocation>
        <location evidence="1">Nucleus</location>
    </subcellularLocation>
</comment>
<evidence type="ECO:0000259" key="16">
    <source>
        <dbReference type="Pfam" id="PF08996"/>
    </source>
</evidence>
<dbReference type="InterPro" id="IPR042087">
    <property type="entry name" value="DNA_pol_B_thumb"/>
</dbReference>
<dbReference type="Gene3D" id="1.10.287.690">
    <property type="entry name" value="Helix hairpin bin"/>
    <property type="match status" value="1"/>
</dbReference>
<dbReference type="CDD" id="cd05776">
    <property type="entry name" value="DNA_polB_alpha_exo"/>
    <property type="match status" value="1"/>
</dbReference>
<evidence type="ECO:0000256" key="2">
    <source>
        <dbReference type="ARBA" id="ARBA00005755"/>
    </source>
</evidence>
<dbReference type="PROSITE" id="PS00116">
    <property type="entry name" value="DNA_POLYMERASE_B"/>
    <property type="match status" value="1"/>
</dbReference>